<reference evidence="2" key="1">
    <citation type="submission" date="2022-11" db="UniProtKB">
        <authorList>
            <consortium name="WormBaseParasite"/>
        </authorList>
    </citation>
    <scope>IDENTIFICATION</scope>
</reference>
<evidence type="ECO:0000313" key="2">
    <source>
        <dbReference type="WBParaSite" id="jg3925"/>
    </source>
</evidence>
<sequence length="144" mass="15640">MLSPLQHGHVSVALTLLLRITANIHVYSAENTGSCAGYAIGILHALMSVISKTAFSYFLGASIAQVHVLSKIMMDHPHDVAALLNHKHAVKSRILLKPLIGPGDSGKEIDSDDPGQEALRMCAPRDGMLIVYDLKRPIRLIRTL</sequence>
<dbReference type="Proteomes" id="UP000887574">
    <property type="component" value="Unplaced"/>
</dbReference>
<organism evidence="1 2">
    <name type="scientific">Ditylenchus dipsaci</name>
    <dbReference type="NCBI Taxonomy" id="166011"/>
    <lineage>
        <taxon>Eukaryota</taxon>
        <taxon>Metazoa</taxon>
        <taxon>Ecdysozoa</taxon>
        <taxon>Nematoda</taxon>
        <taxon>Chromadorea</taxon>
        <taxon>Rhabditida</taxon>
        <taxon>Tylenchina</taxon>
        <taxon>Tylenchomorpha</taxon>
        <taxon>Sphaerularioidea</taxon>
        <taxon>Anguinidae</taxon>
        <taxon>Anguininae</taxon>
        <taxon>Ditylenchus</taxon>
    </lineage>
</organism>
<keyword evidence="1" id="KW-1185">Reference proteome</keyword>
<dbReference type="AlphaFoldDB" id="A0A915E9Y5"/>
<proteinExistence type="predicted"/>
<evidence type="ECO:0000313" key="1">
    <source>
        <dbReference type="Proteomes" id="UP000887574"/>
    </source>
</evidence>
<name>A0A915E9Y5_9BILA</name>
<dbReference type="WBParaSite" id="jg3925">
    <property type="protein sequence ID" value="jg3925"/>
    <property type="gene ID" value="jg3925"/>
</dbReference>
<accession>A0A915E9Y5</accession>
<protein>
    <submittedName>
        <fullName evidence="2">Uncharacterized protein</fullName>
    </submittedName>
</protein>